<keyword evidence="2" id="KW-1185">Reference proteome</keyword>
<accession>A0A1H3C2M6</accession>
<dbReference type="AlphaFoldDB" id="A0A1H3C2M6"/>
<organism evidence="1 2">
    <name type="scientific">Tepidimicrobium xylanilyticum</name>
    <dbReference type="NCBI Taxonomy" id="1123352"/>
    <lineage>
        <taxon>Bacteria</taxon>
        <taxon>Bacillati</taxon>
        <taxon>Bacillota</taxon>
        <taxon>Tissierellia</taxon>
        <taxon>Tissierellales</taxon>
        <taxon>Tepidimicrobiaceae</taxon>
        <taxon>Tepidimicrobium</taxon>
    </lineage>
</organism>
<dbReference type="EMBL" id="FNNG01000011">
    <property type="protein sequence ID" value="SDX48433.1"/>
    <property type="molecule type" value="Genomic_DNA"/>
</dbReference>
<gene>
    <name evidence="1" type="ORF">SAMN05660923_02402</name>
</gene>
<evidence type="ECO:0000313" key="1">
    <source>
        <dbReference type="EMBL" id="SDX48433.1"/>
    </source>
</evidence>
<sequence>MSSISNSVKTPGGRRHFVIFNKCVYFNTIEQTIKKSTIQNLENSHLTKNEKRSNINVENGLLDYL</sequence>
<name>A0A1H3C2M6_9FIRM</name>
<evidence type="ECO:0000313" key="2">
    <source>
        <dbReference type="Proteomes" id="UP000198828"/>
    </source>
</evidence>
<protein>
    <submittedName>
        <fullName evidence="1">Uncharacterized protein</fullName>
    </submittedName>
</protein>
<reference evidence="1 2" key="1">
    <citation type="submission" date="2016-10" db="EMBL/GenBank/DDBJ databases">
        <authorList>
            <person name="de Groot N.N."/>
        </authorList>
    </citation>
    <scope>NUCLEOTIDE SEQUENCE [LARGE SCALE GENOMIC DNA]</scope>
    <source>
        <strain evidence="1 2">DSM 23310</strain>
    </source>
</reference>
<dbReference type="Proteomes" id="UP000198828">
    <property type="component" value="Unassembled WGS sequence"/>
</dbReference>
<proteinExistence type="predicted"/>